<keyword evidence="2" id="KW-0812">Transmembrane</keyword>
<feature type="compositionally biased region" description="Low complexity" evidence="1">
    <location>
        <begin position="40"/>
        <end position="58"/>
    </location>
</feature>
<evidence type="ECO:0000256" key="2">
    <source>
        <dbReference type="SAM" id="Phobius"/>
    </source>
</evidence>
<keyword evidence="2" id="KW-0472">Membrane</keyword>
<dbReference type="Proteomes" id="UP000308197">
    <property type="component" value="Unassembled WGS sequence"/>
</dbReference>
<gene>
    <name evidence="3" type="ORF">K466DRAFT_180647</name>
</gene>
<keyword evidence="2" id="KW-1133">Transmembrane helix</keyword>
<evidence type="ECO:0000256" key="1">
    <source>
        <dbReference type="SAM" id="MobiDB-lite"/>
    </source>
</evidence>
<dbReference type="AlphaFoldDB" id="A0A5C3P7K1"/>
<feature type="region of interest" description="Disordered" evidence="1">
    <location>
        <begin position="40"/>
        <end position="69"/>
    </location>
</feature>
<protein>
    <submittedName>
        <fullName evidence="3">Uncharacterized protein</fullName>
    </submittedName>
</protein>
<organism evidence="3 4">
    <name type="scientific">Polyporus arcularius HHB13444</name>
    <dbReference type="NCBI Taxonomy" id="1314778"/>
    <lineage>
        <taxon>Eukaryota</taxon>
        <taxon>Fungi</taxon>
        <taxon>Dikarya</taxon>
        <taxon>Basidiomycota</taxon>
        <taxon>Agaricomycotina</taxon>
        <taxon>Agaricomycetes</taxon>
        <taxon>Polyporales</taxon>
        <taxon>Polyporaceae</taxon>
        <taxon>Polyporus</taxon>
    </lineage>
</organism>
<name>A0A5C3P7K1_9APHY</name>
<accession>A0A5C3P7K1</accession>
<dbReference type="InParanoid" id="A0A5C3P7K1"/>
<evidence type="ECO:0000313" key="4">
    <source>
        <dbReference type="Proteomes" id="UP000308197"/>
    </source>
</evidence>
<dbReference type="EMBL" id="ML211241">
    <property type="protein sequence ID" value="TFK85645.1"/>
    <property type="molecule type" value="Genomic_DNA"/>
</dbReference>
<evidence type="ECO:0000313" key="3">
    <source>
        <dbReference type="EMBL" id="TFK85645.1"/>
    </source>
</evidence>
<sequence length="232" mass="24368">MKGRRRQGLRGRYLLAETLLAKTWGLSTTASSDIAQVSSASLSMSPPNPSSLPSAAASTGKPKDSLGSPVGSPVMAPGAIVAVSIAGIALLTLVFGAAWWWRRRTHVAKRSEVLPVAFQPSTGAASSCRSLLGKRDRYGAAGHSNHSSPTSTDTAHSTTDVPMHALHDMTSVTLTSSETHSLPQERAPGPPLTTIGARISLAPRLLAPELESRRLPRLMISDHPSGPDGWNT</sequence>
<feature type="region of interest" description="Disordered" evidence="1">
    <location>
        <begin position="137"/>
        <end position="158"/>
    </location>
</feature>
<proteinExistence type="predicted"/>
<feature type="transmembrane region" description="Helical" evidence="2">
    <location>
        <begin position="74"/>
        <end position="101"/>
    </location>
</feature>
<keyword evidence="4" id="KW-1185">Reference proteome</keyword>
<reference evidence="3 4" key="1">
    <citation type="journal article" date="2019" name="Nat. Ecol. Evol.">
        <title>Megaphylogeny resolves global patterns of mushroom evolution.</title>
        <authorList>
            <person name="Varga T."/>
            <person name="Krizsan K."/>
            <person name="Foldi C."/>
            <person name="Dima B."/>
            <person name="Sanchez-Garcia M."/>
            <person name="Sanchez-Ramirez S."/>
            <person name="Szollosi G.J."/>
            <person name="Szarkandi J.G."/>
            <person name="Papp V."/>
            <person name="Albert L."/>
            <person name="Andreopoulos W."/>
            <person name="Angelini C."/>
            <person name="Antonin V."/>
            <person name="Barry K.W."/>
            <person name="Bougher N.L."/>
            <person name="Buchanan P."/>
            <person name="Buyck B."/>
            <person name="Bense V."/>
            <person name="Catcheside P."/>
            <person name="Chovatia M."/>
            <person name="Cooper J."/>
            <person name="Damon W."/>
            <person name="Desjardin D."/>
            <person name="Finy P."/>
            <person name="Geml J."/>
            <person name="Haridas S."/>
            <person name="Hughes K."/>
            <person name="Justo A."/>
            <person name="Karasinski D."/>
            <person name="Kautmanova I."/>
            <person name="Kiss B."/>
            <person name="Kocsube S."/>
            <person name="Kotiranta H."/>
            <person name="LaButti K.M."/>
            <person name="Lechner B.E."/>
            <person name="Liimatainen K."/>
            <person name="Lipzen A."/>
            <person name="Lukacs Z."/>
            <person name="Mihaltcheva S."/>
            <person name="Morgado L.N."/>
            <person name="Niskanen T."/>
            <person name="Noordeloos M.E."/>
            <person name="Ohm R.A."/>
            <person name="Ortiz-Santana B."/>
            <person name="Ovrebo C."/>
            <person name="Racz N."/>
            <person name="Riley R."/>
            <person name="Savchenko A."/>
            <person name="Shiryaev A."/>
            <person name="Soop K."/>
            <person name="Spirin V."/>
            <person name="Szebenyi C."/>
            <person name="Tomsovsky M."/>
            <person name="Tulloss R.E."/>
            <person name="Uehling J."/>
            <person name="Grigoriev I.V."/>
            <person name="Vagvolgyi C."/>
            <person name="Papp T."/>
            <person name="Martin F.M."/>
            <person name="Miettinen O."/>
            <person name="Hibbett D.S."/>
            <person name="Nagy L.G."/>
        </authorList>
    </citation>
    <scope>NUCLEOTIDE SEQUENCE [LARGE SCALE GENOMIC DNA]</scope>
    <source>
        <strain evidence="3 4">HHB13444</strain>
    </source>
</reference>
<feature type="compositionally biased region" description="Polar residues" evidence="1">
    <location>
        <begin position="144"/>
        <end position="158"/>
    </location>
</feature>